<name>A0A7S3P850_9STRA</name>
<accession>A0A7S3P850</accession>
<protein>
    <recommendedName>
        <fullName evidence="3">CRAL-TRIO domain-containing protein</fullName>
    </recommendedName>
</protein>
<dbReference type="EMBL" id="HBIM01009382">
    <property type="protein sequence ID" value="CAE0410473.1"/>
    <property type="molecule type" value="Transcribed_RNA"/>
</dbReference>
<proteinExistence type="predicted"/>
<evidence type="ECO:0000313" key="2">
    <source>
        <dbReference type="EMBL" id="CAE0410473.1"/>
    </source>
</evidence>
<dbReference type="AlphaFoldDB" id="A0A7S3P850"/>
<organism evidence="2">
    <name type="scientific">Amphora coffeiformis</name>
    <dbReference type="NCBI Taxonomy" id="265554"/>
    <lineage>
        <taxon>Eukaryota</taxon>
        <taxon>Sar</taxon>
        <taxon>Stramenopiles</taxon>
        <taxon>Ochrophyta</taxon>
        <taxon>Bacillariophyta</taxon>
        <taxon>Bacillariophyceae</taxon>
        <taxon>Bacillariophycidae</taxon>
        <taxon>Thalassiophysales</taxon>
        <taxon>Catenulaceae</taxon>
        <taxon>Amphora</taxon>
    </lineage>
</organism>
<sequence length="403" mass="46510">MMEMGFFSKGNDLTLQHIRDAEHAMKDIDDETRREYDQAFEVVPALVEKESRFEDFLTTERFDLHQAARRLALYWKLRRKVFGEDRWLLPLNQSGAGALTMRDVEILRTGWLVCLLRPSPEGPIILMDISLRPPVDIHTGARCIYYMNYVMRTEALAAGLKDELIDGFTLVHVVTSQRRNLQIDRNGWPVVLSALPCRLKKIIVAQSYEEGRERLIESLAYQQARVAEVRSRFQPERIVANSVKGTLDLLEEKGVQRAYVPKALGGDYDYSRFSDWIRMRLSIEDIMSSAPIMGNVMPSSLLAVVNSEALALVSENSSSSPASQHEIDEESKRRQSALCQRRSYHRRKLEMTTLQEQVRIWQDRNRFTRMECSRLENLLEQARLVVSIHGGEMTLINHQRDQA</sequence>
<gene>
    <name evidence="2" type="ORF">ACOF00016_LOCUS7943</name>
</gene>
<reference evidence="2" key="1">
    <citation type="submission" date="2021-01" db="EMBL/GenBank/DDBJ databases">
        <authorList>
            <person name="Corre E."/>
            <person name="Pelletier E."/>
            <person name="Niang G."/>
            <person name="Scheremetjew M."/>
            <person name="Finn R."/>
            <person name="Kale V."/>
            <person name="Holt S."/>
            <person name="Cochrane G."/>
            <person name="Meng A."/>
            <person name="Brown T."/>
            <person name="Cohen L."/>
        </authorList>
    </citation>
    <scope>NUCLEOTIDE SEQUENCE</scope>
    <source>
        <strain evidence="2">CCMP127</strain>
    </source>
</reference>
<evidence type="ECO:0000256" key="1">
    <source>
        <dbReference type="SAM" id="MobiDB-lite"/>
    </source>
</evidence>
<feature type="region of interest" description="Disordered" evidence="1">
    <location>
        <begin position="315"/>
        <end position="336"/>
    </location>
</feature>
<evidence type="ECO:0008006" key="3">
    <source>
        <dbReference type="Google" id="ProtNLM"/>
    </source>
</evidence>